<accession>A0ABR2YQL1</accession>
<sequence length="87" mass="9774">MISSLCWIARAAAKDVPILSEPTEEEIKEMNEAALARAGDEDDDEEAEDGEEEETSDEDMDEAEQAIKRQRRAHLQGSAILMPLWQN</sequence>
<evidence type="ECO:0000256" key="1">
    <source>
        <dbReference type="SAM" id="MobiDB-lite"/>
    </source>
</evidence>
<name>A0ABR2YQL1_9CHLO</name>
<dbReference type="Proteomes" id="UP001491310">
    <property type="component" value="Unassembled WGS sequence"/>
</dbReference>
<feature type="region of interest" description="Disordered" evidence="1">
    <location>
        <begin position="33"/>
        <end position="71"/>
    </location>
</feature>
<protein>
    <submittedName>
        <fullName evidence="2">Uncharacterized protein</fullName>
    </submittedName>
</protein>
<keyword evidence="3" id="KW-1185">Reference proteome</keyword>
<comment type="caution">
    <text evidence="2">The sequence shown here is derived from an EMBL/GenBank/DDBJ whole genome shotgun (WGS) entry which is preliminary data.</text>
</comment>
<reference evidence="2 3" key="1">
    <citation type="journal article" date="2024" name="Nat. Commun.">
        <title>Phylogenomics reveals the evolutionary origins of lichenization in chlorophyte algae.</title>
        <authorList>
            <person name="Puginier C."/>
            <person name="Libourel C."/>
            <person name="Otte J."/>
            <person name="Skaloud P."/>
            <person name="Haon M."/>
            <person name="Grisel S."/>
            <person name="Petersen M."/>
            <person name="Berrin J.G."/>
            <person name="Delaux P.M."/>
            <person name="Dal Grande F."/>
            <person name="Keller J."/>
        </authorList>
    </citation>
    <scope>NUCLEOTIDE SEQUENCE [LARGE SCALE GENOMIC DNA]</scope>
    <source>
        <strain evidence="2 3">SAG 216-7</strain>
    </source>
</reference>
<feature type="compositionally biased region" description="Acidic residues" evidence="1">
    <location>
        <begin position="40"/>
        <end position="64"/>
    </location>
</feature>
<dbReference type="EMBL" id="JALJOT010000007">
    <property type="protein sequence ID" value="KAK9909218.1"/>
    <property type="molecule type" value="Genomic_DNA"/>
</dbReference>
<evidence type="ECO:0000313" key="2">
    <source>
        <dbReference type="EMBL" id="KAK9909218.1"/>
    </source>
</evidence>
<organism evidence="2 3">
    <name type="scientific">Coccomyxa subellipsoidea</name>
    <dbReference type="NCBI Taxonomy" id="248742"/>
    <lineage>
        <taxon>Eukaryota</taxon>
        <taxon>Viridiplantae</taxon>
        <taxon>Chlorophyta</taxon>
        <taxon>core chlorophytes</taxon>
        <taxon>Trebouxiophyceae</taxon>
        <taxon>Trebouxiophyceae incertae sedis</taxon>
        <taxon>Coccomyxaceae</taxon>
        <taxon>Coccomyxa</taxon>
    </lineage>
</organism>
<proteinExistence type="predicted"/>
<evidence type="ECO:0000313" key="3">
    <source>
        <dbReference type="Proteomes" id="UP001491310"/>
    </source>
</evidence>
<gene>
    <name evidence="2" type="ORF">WJX75_008916</name>
</gene>